<evidence type="ECO:0000256" key="6">
    <source>
        <dbReference type="ARBA" id="ARBA00022786"/>
    </source>
</evidence>
<dbReference type="CDD" id="cd19802">
    <property type="entry name" value="Bbox1_TRIM8-like"/>
    <property type="match status" value="1"/>
</dbReference>
<dbReference type="Gene3D" id="4.10.830.40">
    <property type="match status" value="1"/>
</dbReference>
<evidence type="ECO:0000256" key="7">
    <source>
        <dbReference type="ARBA" id="ARBA00022833"/>
    </source>
</evidence>
<dbReference type="Proteomes" id="UP000472270">
    <property type="component" value="Unassembled WGS sequence"/>
</dbReference>
<feature type="domain" description="B box-type" evidence="11">
    <location>
        <begin position="144"/>
        <end position="180"/>
    </location>
</feature>
<dbReference type="Ensembl" id="ENSSRHT00000103664.1">
    <property type="protein sequence ID" value="ENSSRHP00000100939.1"/>
    <property type="gene ID" value="ENSSRHG00000049503.1"/>
</dbReference>
<comment type="pathway">
    <text evidence="1">Protein modification; protein ubiquitination.</text>
</comment>
<dbReference type="InterPro" id="IPR000315">
    <property type="entry name" value="Znf_B-box"/>
</dbReference>
<dbReference type="SUPFAM" id="SSF57845">
    <property type="entry name" value="B-box zinc-binding domain"/>
    <property type="match status" value="1"/>
</dbReference>
<protein>
    <submittedName>
        <fullName evidence="12">Uncharacterized LOC107721339</fullName>
    </submittedName>
</protein>
<keyword evidence="5 9" id="KW-0863">Zinc-finger</keyword>
<dbReference type="Pfam" id="PF25600">
    <property type="entry name" value="TRIM_CC"/>
    <property type="match status" value="1"/>
</dbReference>
<gene>
    <name evidence="12" type="primary">ftr97</name>
</gene>
<organism evidence="12 13">
    <name type="scientific">Sinocyclocheilus rhinocerous</name>
    <dbReference type="NCBI Taxonomy" id="307959"/>
    <lineage>
        <taxon>Eukaryota</taxon>
        <taxon>Metazoa</taxon>
        <taxon>Chordata</taxon>
        <taxon>Craniata</taxon>
        <taxon>Vertebrata</taxon>
        <taxon>Euteleostomi</taxon>
        <taxon>Actinopterygii</taxon>
        <taxon>Neopterygii</taxon>
        <taxon>Teleostei</taxon>
        <taxon>Ostariophysi</taxon>
        <taxon>Cypriniformes</taxon>
        <taxon>Cyprinidae</taxon>
        <taxon>Cyprininae</taxon>
        <taxon>Sinocyclocheilus</taxon>
    </lineage>
</organism>
<evidence type="ECO:0000256" key="3">
    <source>
        <dbReference type="ARBA" id="ARBA00022723"/>
    </source>
</evidence>
<name>A0A673NDD8_9TELE</name>
<keyword evidence="4" id="KW-0677">Repeat</keyword>
<dbReference type="InterPro" id="IPR051051">
    <property type="entry name" value="E3_ubiq-ligase_TRIM/RNF"/>
</dbReference>
<evidence type="ECO:0000256" key="9">
    <source>
        <dbReference type="PROSITE-ProRule" id="PRU00024"/>
    </source>
</evidence>
<keyword evidence="8" id="KW-0040">ANK repeat</keyword>
<dbReference type="GO" id="GO:0016740">
    <property type="term" value="F:transferase activity"/>
    <property type="evidence" value="ECO:0007669"/>
    <property type="project" value="UniProtKB-KW"/>
</dbReference>
<reference evidence="12" key="2">
    <citation type="submission" date="2025-09" db="UniProtKB">
        <authorList>
            <consortium name="Ensembl"/>
        </authorList>
    </citation>
    <scope>IDENTIFICATION</scope>
</reference>
<dbReference type="PANTHER" id="PTHR25465">
    <property type="entry name" value="B-BOX DOMAIN CONTAINING"/>
    <property type="match status" value="1"/>
</dbReference>
<dbReference type="InterPro" id="IPR013083">
    <property type="entry name" value="Znf_RING/FYVE/PHD"/>
</dbReference>
<dbReference type="Pfam" id="PF15227">
    <property type="entry name" value="zf-C3HC4_4"/>
    <property type="match status" value="1"/>
</dbReference>
<dbReference type="InterPro" id="IPR017907">
    <property type="entry name" value="Znf_RING_CS"/>
</dbReference>
<dbReference type="Pfam" id="PF18346">
    <property type="entry name" value="SH3_15"/>
    <property type="match status" value="3"/>
</dbReference>
<evidence type="ECO:0000256" key="8">
    <source>
        <dbReference type="ARBA" id="ARBA00023043"/>
    </source>
</evidence>
<sequence length="741" mass="82577">MAEAILGDHDQYSCSICLELLRDPVTIPCGHSYCMSCINECWNTNDQKGKYRCPQCRHTFNSKPQLNRSTVLAEIMEKLRSTESAQSLAGPGEIACDFCSGEMIKAVKSCLECRASYCETHVQPHYNVPALKKHKLVKAAVIPVCPKHDKLLEVYCRTDQKCVCMHCLLDDHKGHDTVPSTIEHNEKQIKLTHSQTNVKQTIQAKEKELQKMKMDITSHSDSAKKAVENSKKVFSELVKLIEKKTNEVIEEIKAQEKADLDHGTKLQKKLEGEITELKKREGVLEDLLQTEDNIQFLQNYETVSSSSGSDELQSFSFQPYCSFEDVRKLICELTGRLETTCTQEISKTVNKVSDLSAKRPPFDIVVGDRVRVKPSVVTPIHKWGSVTHLSVGVVKKIQGDLLTVDFPEQRNWTGVVSEMEHVSGAGSDLSTKNGPFDIDVGDRVRVKPSITTPKHNWGRNVTHKSVGVVKDIKDDDSVVVDFPGHANWKGILTEMELGTNDDDEIGPSSLDSNIKIGDKVRVKPSVVSPTHKWGAVTHKSIGVVKKIQGDSLTVDFPEQKNWTGIVSEMEIVASAGSDLSTINAPIDIKVGDKVRVKFSINTPKPNWGADVTHKSVGVVKDIKCDDSLIFDFPEHANWKGILSEMEMVTNNDDFGSSSLESVIKIGDQVRVKTSVVTPTHKWGAVTHKSIGVVQKIQDESLIVDFPEHKKWTGLVSEMELVTSTDLGNFPMHFFYLFALYK</sequence>
<evidence type="ECO:0000256" key="2">
    <source>
        <dbReference type="ARBA" id="ARBA00022679"/>
    </source>
</evidence>
<dbReference type="GO" id="GO:0016567">
    <property type="term" value="P:protein ubiquitination"/>
    <property type="evidence" value="ECO:0007669"/>
    <property type="project" value="UniProtKB-UniPathway"/>
</dbReference>
<evidence type="ECO:0000313" key="12">
    <source>
        <dbReference type="Ensembl" id="ENSSRHP00000100939.1"/>
    </source>
</evidence>
<keyword evidence="7" id="KW-0862">Zinc</keyword>
<dbReference type="CDD" id="cd19769">
    <property type="entry name" value="Bbox2_TRIM16-like"/>
    <property type="match status" value="1"/>
</dbReference>
<reference evidence="12" key="1">
    <citation type="submission" date="2025-08" db="UniProtKB">
        <authorList>
            <consortium name="Ensembl"/>
        </authorList>
    </citation>
    <scope>IDENTIFICATION</scope>
</reference>
<evidence type="ECO:0000256" key="5">
    <source>
        <dbReference type="ARBA" id="ARBA00022771"/>
    </source>
</evidence>
<dbReference type="AlphaFoldDB" id="A0A673NDD8"/>
<dbReference type="InterPro" id="IPR040847">
    <property type="entry name" value="SH3_15"/>
</dbReference>
<dbReference type="InterPro" id="IPR001841">
    <property type="entry name" value="Znf_RING"/>
</dbReference>
<dbReference type="UniPathway" id="UPA00143"/>
<dbReference type="SUPFAM" id="SSF57850">
    <property type="entry name" value="RING/U-box"/>
    <property type="match status" value="1"/>
</dbReference>
<dbReference type="Pfam" id="PF00643">
    <property type="entry name" value="zf-B_box"/>
    <property type="match status" value="1"/>
</dbReference>
<dbReference type="PANTHER" id="PTHR25465:SF75">
    <property type="entry name" value="E3 UBIQUITIN_ISG15 LIGASE TRIM25-RELATED"/>
    <property type="match status" value="1"/>
</dbReference>
<evidence type="ECO:0000313" key="13">
    <source>
        <dbReference type="Proteomes" id="UP000472270"/>
    </source>
</evidence>
<dbReference type="PROSITE" id="PS50089">
    <property type="entry name" value="ZF_RING_2"/>
    <property type="match status" value="1"/>
</dbReference>
<accession>A0A673NDD8</accession>
<dbReference type="GO" id="GO:0008270">
    <property type="term" value="F:zinc ion binding"/>
    <property type="evidence" value="ECO:0007669"/>
    <property type="project" value="UniProtKB-KW"/>
</dbReference>
<feature type="domain" description="RING-type" evidence="10">
    <location>
        <begin position="14"/>
        <end position="57"/>
    </location>
</feature>
<evidence type="ECO:0000259" key="11">
    <source>
        <dbReference type="PROSITE" id="PS50119"/>
    </source>
</evidence>
<dbReference type="SMART" id="SM00184">
    <property type="entry name" value="RING"/>
    <property type="match status" value="1"/>
</dbReference>
<dbReference type="PROSITE" id="PS50119">
    <property type="entry name" value="ZF_BBOX"/>
    <property type="match status" value="1"/>
</dbReference>
<dbReference type="InterPro" id="IPR058030">
    <property type="entry name" value="TRIM8/14/16/25/29/45/65_CC"/>
</dbReference>
<dbReference type="SMART" id="SM00336">
    <property type="entry name" value="BBOX"/>
    <property type="match status" value="1"/>
</dbReference>
<keyword evidence="2" id="KW-0808">Transferase</keyword>
<proteinExistence type="predicted"/>
<evidence type="ECO:0000256" key="4">
    <source>
        <dbReference type="ARBA" id="ARBA00022737"/>
    </source>
</evidence>
<keyword evidence="3" id="KW-0479">Metal-binding</keyword>
<dbReference type="Gene3D" id="3.30.40.10">
    <property type="entry name" value="Zinc/RING finger domain, C3HC4 (zinc finger)"/>
    <property type="match status" value="1"/>
</dbReference>
<keyword evidence="13" id="KW-1185">Reference proteome</keyword>
<evidence type="ECO:0000259" key="10">
    <source>
        <dbReference type="PROSITE" id="PS50089"/>
    </source>
</evidence>
<dbReference type="PROSITE" id="PS00518">
    <property type="entry name" value="ZF_RING_1"/>
    <property type="match status" value="1"/>
</dbReference>
<dbReference type="Gene3D" id="3.30.160.60">
    <property type="entry name" value="Classic Zinc Finger"/>
    <property type="match status" value="1"/>
</dbReference>
<evidence type="ECO:0000256" key="1">
    <source>
        <dbReference type="ARBA" id="ARBA00004906"/>
    </source>
</evidence>
<keyword evidence="6" id="KW-0833">Ubl conjugation pathway</keyword>